<comment type="pathway">
    <text evidence="10">Carbohydrate degradation.</text>
</comment>
<dbReference type="GO" id="GO:0046872">
    <property type="term" value="F:metal ion binding"/>
    <property type="evidence" value="ECO:0007669"/>
    <property type="project" value="UniProtKB-UniRule"/>
</dbReference>
<dbReference type="RefSeq" id="WP_023928223.1">
    <property type="nucleotide sequence ID" value="NZ_KI669455.1"/>
</dbReference>
<evidence type="ECO:0000256" key="14">
    <source>
        <dbReference type="PIRSR" id="PIRSR001461-3"/>
    </source>
</evidence>
<dbReference type="NCBIfam" id="TIGR01163">
    <property type="entry name" value="rpe"/>
    <property type="match status" value="1"/>
</dbReference>
<comment type="cofactor">
    <cofactor evidence="4">
        <name>Zn(2+)</name>
        <dbReference type="ChEBI" id="CHEBI:29105"/>
    </cofactor>
</comment>
<dbReference type="InterPro" id="IPR013785">
    <property type="entry name" value="Aldolase_TIM"/>
</dbReference>
<comment type="cofactor">
    <cofactor evidence="2">
        <name>Mn(2+)</name>
        <dbReference type="ChEBI" id="CHEBI:29035"/>
    </cofactor>
</comment>
<dbReference type="PROSITE" id="PS01085">
    <property type="entry name" value="RIBUL_P_3_EPIMER_1"/>
    <property type="match status" value="1"/>
</dbReference>
<evidence type="ECO:0000256" key="9">
    <source>
        <dbReference type="ARBA" id="ARBA00023235"/>
    </source>
</evidence>
<dbReference type="GO" id="GO:0004750">
    <property type="term" value="F:D-ribulose-phosphate 3-epimerase activity"/>
    <property type="evidence" value="ECO:0007669"/>
    <property type="project" value="UniProtKB-UniRule"/>
</dbReference>
<evidence type="ECO:0000256" key="4">
    <source>
        <dbReference type="ARBA" id="ARBA00001947"/>
    </source>
</evidence>
<evidence type="ECO:0000256" key="8">
    <source>
        <dbReference type="ARBA" id="ARBA00022723"/>
    </source>
</evidence>
<feature type="binding site" evidence="10">
    <location>
        <begin position="173"/>
        <end position="175"/>
    </location>
    <ligand>
        <name>substrate</name>
    </ligand>
</feature>
<keyword evidence="13" id="KW-0862">Zinc</keyword>
<dbReference type="HAMAP" id="MF_02227">
    <property type="entry name" value="RPE"/>
    <property type="match status" value="1"/>
</dbReference>
<feature type="binding site" evidence="10 14">
    <location>
        <begin position="140"/>
        <end position="143"/>
    </location>
    <ligand>
        <name>substrate</name>
    </ligand>
</feature>
<dbReference type="EC" id="5.1.3.1" evidence="7 10"/>
<sequence>MLVAPSILSSDFLRLGEEVASICEAGADFVHIDIMDGHFVPNLTFGAPVIKSVANAATKPLDVHLMVEKVESFVDSFLPLKPEFISVHIEEVKHLHRLISHIRGNGVRPAVVLNPHTSEENLRYILPDIDMVLLMSVNPGFGGQEFIPSVLEKARNLRELIEAKNPKCLIEVDGGVNDKNALSLKQAGVDILVAGSFVFGARDYRQAIDLLKNPR</sequence>
<feature type="binding site" evidence="10 13">
    <location>
        <position position="33"/>
    </location>
    <ligand>
        <name>a divalent metal cation</name>
        <dbReference type="ChEBI" id="CHEBI:60240"/>
    </ligand>
</feature>
<keyword evidence="16" id="KW-1185">Reference proteome</keyword>
<dbReference type="eggNOG" id="COG0036">
    <property type="taxonomic scope" value="Bacteria"/>
</dbReference>
<proteinExistence type="inferred from homology"/>
<evidence type="ECO:0000256" key="1">
    <source>
        <dbReference type="ARBA" id="ARBA00001782"/>
    </source>
</evidence>
<name>V8C5P9_9HELI</name>
<comment type="caution">
    <text evidence="15">The sequence shown here is derived from an EMBL/GenBank/DDBJ whole genome shotgun (WGS) entry which is preliminary data.</text>
</comment>
<comment type="function">
    <text evidence="10">Catalyzes the reversible epimerization of D-ribulose 5-phosphate to D-xylulose 5-phosphate.</text>
</comment>
<comment type="cofactor">
    <cofactor evidence="3">
        <name>Co(2+)</name>
        <dbReference type="ChEBI" id="CHEBI:48828"/>
    </cofactor>
</comment>
<accession>V8C5P9</accession>
<dbReference type="Gene3D" id="3.20.20.70">
    <property type="entry name" value="Aldolase class I"/>
    <property type="match status" value="1"/>
</dbReference>
<comment type="cofactor">
    <cofactor evidence="5">
        <name>Fe(2+)</name>
        <dbReference type="ChEBI" id="CHEBI:29033"/>
    </cofactor>
</comment>
<evidence type="ECO:0000256" key="6">
    <source>
        <dbReference type="ARBA" id="ARBA00009541"/>
    </source>
</evidence>
<evidence type="ECO:0000256" key="13">
    <source>
        <dbReference type="PIRSR" id="PIRSR001461-2"/>
    </source>
</evidence>
<comment type="similarity">
    <text evidence="6 10 11">Belongs to the ribulose-phosphate 3-epimerase family.</text>
</comment>
<feature type="binding site" evidence="10 13">
    <location>
        <position position="173"/>
    </location>
    <ligand>
        <name>a divalent metal cation</name>
        <dbReference type="ChEBI" id="CHEBI:60240"/>
    </ligand>
</feature>
<keyword evidence="8 10" id="KW-0479">Metal-binding</keyword>
<feature type="binding site" evidence="10 14">
    <location>
        <position position="64"/>
    </location>
    <ligand>
        <name>substrate</name>
    </ligand>
</feature>
<keyword evidence="10 11" id="KW-0119">Carbohydrate metabolism</keyword>
<dbReference type="FunFam" id="3.20.20.70:FF:000004">
    <property type="entry name" value="Ribulose-phosphate 3-epimerase"/>
    <property type="match status" value="1"/>
</dbReference>
<keyword evidence="13" id="KW-0464">Manganese</keyword>
<dbReference type="GO" id="GO:0019323">
    <property type="term" value="P:pentose catabolic process"/>
    <property type="evidence" value="ECO:0007669"/>
    <property type="project" value="UniProtKB-UniRule"/>
</dbReference>
<evidence type="ECO:0000256" key="2">
    <source>
        <dbReference type="ARBA" id="ARBA00001936"/>
    </source>
</evidence>
<evidence type="ECO:0000256" key="10">
    <source>
        <dbReference type="HAMAP-Rule" id="MF_02227"/>
    </source>
</evidence>
<dbReference type="PIRSF" id="PIRSF001461">
    <property type="entry name" value="RPE"/>
    <property type="match status" value="1"/>
</dbReference>
<dbReference type="CDD" id="cd00429">
    <property type="entry name" value="RPE"/>
    <property type="match status" value="1"/>
</dbReference>
<feature type="binding site" evidence="10 13">
    <location>
        <position position="31"/>
    </location>
    <ligand>
        <name>a divalent metal cation</name>
        <dbReference type="ChEBI" id="CHEBI:60240"/>
    </ligand>
</feature>
<dbReference type="InterPro" id="IPR011060">
    <property type="entry name" value="RibuloseP-bd_barrel"/>
</dbReference>
<dbReference type="InterPro" id="IPR026019">
    <property type="entry name" value="Ribul_P_3_epim"/>
</dbReference>
<dbReference type="PATRIC" id="fig|1357400.3.peg.2001"/>
<dbReference type="GO" id="GO:0006098">
    <property type="term" value="P:pentose-phosphate shunt"/>
    <property type="evidence" value="ECO:0007669"/>
    <property type="project" value="UniProtKB-UniRule"/>
</dbReference>
<evidence type="ECO:0000256" key="3">
    <source>
        <dbReference type="ARBA" id="ARBA00001941"/>
    </source>
</evidence>
<feature type="binding site" evidence="10 14">
    <location>
        <position position="6"/>
    </location>
    <ligand>
        <name>substrate</name>
    </ligand>
</feature>
<dbReference type="Proteomes" id="UP000018731">
    <property type="component" value="Unassembled WGS sequence"/>
</dbReference>
<dbReference type="EMBL" id="AZJI01000007">
    <property type="protein sequence ID" value="ETD22689.1"/>
    <property type="molecule type" value="Genomic_DNA"/>
</dbReference>
<feature type="active site" description="Proton donor" evidence="10 12">
    <location>
        <position position="173"/>
    </location>
</feature>
<evidence type="ECO:0000256" key="7">
    <source>
        <dbReference type="ARBA" id="ARBA00013188"/>
    </source>
</evidence>
<dbReference type="NCBIfam" id="NF004076">
    <property type="entry name" value="PRK05581.1-4"/>
    <property type="match status" value="1"/>
</dbReference>
<dbReference type="PANTHER" id="PTHR11749">
    <property type="entry name" value="RIBULOSE-5-PHOSPHATE-3-EPIMERASE"/>
    <property type="match status" value="1"/>
</dbReference>
<keyword evidence="9 10" id="KW-0413">Isomerase</keyword>
<evidence type="ECO:0000313" key="16">
    <source>
        <dbReference type="Proteomes" id="UP000018731"/>
    </source>
</evidence>
<evidence type="ECO:0000256" key="12">
    <source>
        <dbReference type="PIRSR" id="PIRSR001461-1"/>
    </source>
</evidence>
<feature type="binding site" evidence="14">
    <location>
        <position position="175"/>
    </location>
    <ligand>
        <name>substrate</name>
    </ligand>
</feature>
<evidence type="ECO:0000256" key="11">
    <source>
        <dbReference type="PIRNR" id="PIRNR001461"/>
    </source>
</evidence>
<dbReference type="AlphaFoldDB" id="V8C5P9"/>
<keyword evidence="13" id="KW-0170">Cobalt</keyword>
<organism evidence="15 16">
    <name type="scientific">Helicobacter macacae MIT 99-5501</name>
    <dbReference type="NCBI Taxonomy" id="1357400"/>
    <lineage>
        <taxon>Bacteria</taxon>
        <taxon>Pseudomonadati</taxon>
        <taxon>Campylobacterota</taxon>
        <taxon>Epsilonproteobacteria</taxon>
        <taxon>Campylobacterales</taxon>
        <taxon>Helicobacteraceae</taxon>
        <taxon>Helicobacter</taxon>
    </lineage>
</organism>
<dbReference type="GO" id="GO:0005737">
    <property type="term" value="C:cytoplasm"/>
    <property type="evidence" value="ECO:0007669"/>
    <property type="project" value="UniProtKB-ARBA"/>
</dbReference>
<dbReference type="InterPro" id="IPR000056">
    <property type="entry name" value="Ribul_P_3_epim-like"/>
</dbReference>
<feature type="binding site" evidence="10 14">
    <location>
        <begin position="195"/>
        <end position="196"/>
    </location>
    <ligand>
        <name>substrate</name>
    </ligand>
</feature>
<dbReference type="HOGENOM" id="CLU_054856_2_1_7"/>
<dbReference type="STRING" id="1357400.HMPREF2086_01488"/>
<comment type="cofactor">
    <cofactor evidence="10 13">
        <name>a divalent metal cation</name>
        <dbReference type="ChEBI" id="CHEBI:60240"/>
    </cofactor>
    <text evidence="10 13">Binds 1 divalent metal cation per subunit.</text>
</comment>
<dbReference type="SUPFAM" id="SSF51366">
    <property type="entry name" value="Ribulose-phoshate binding barrel"/>
    <property type="match status" value="1"/>
</dbReference>
<protein>
    <recommendedName>
        <fullName evidence="7 10">Ribulose-phosphate 3-epimerase</fullName>
        <ecNumber evidence="7 10">5.1.3.1</ecNumber>
    </recommendedName>
</protein>
<gene>
    <name evidence="10" type="primary">rpe</name>
    <name evidence="15" type="ORF">HMPREF2086_01488</name>
</gene>
<comment type="catalytic activity">
    <reaction evidence="1 10 11">
        <text>D-ribulose 5-phosphate = D-xylulose 5-phosphate</text>
        <dbReference type="Rhea" id="RHEA:13677"/>
        <dbReference type="ChEBI" id="CHEBI:57737"/>
        <dbReference type="ChEBI" id="CHEBI:58121"/>
        <dbReference type="EC" id="5.1.3.1"/>
    </reaction>
</comment>
<evidence type="ECO:0000313" key="15">
    <source>
        <dbReference type="EMBL" id="ETD22689.1"/>
    </source>
</evidence>
<feature type="active site" description="Proton acceptor" evidence="10 12">
    <location>
        <position position="33"/>
    </location>
</feature>
<reference evidence="15 16" key="1">
    <citation type="journal article" date="2014" name="Genome Announc.">
        <title>Draft genome sequences of six enterohepatic helicobacter species isolated from humans and one from rhesus macaques.</title>
        <authorList>
            <person name="Shen Z."/>
            <person name="Sheh A."/>
            <person name="Young S.K."/>
            <person name="Abouelliel A."/>
            <person name="Ward D.V."/>
            <person name="Earl A.M."/>
            <person name="Fox J.G."/>
        </authorList>
    </citation>
    <scope>NUCLEOTIDE SEQUENCE [LARGE SCALE GENOMIC DNA]</scope>
    <source>
        <strain evidence="15 16">MIT 99-5501</strain>
    </source>
</reference>
<feature type="binding site" evidence="10 13">
    <location>
        <position position="64"/>
    </location>
    <ligand>
        <name>a divalent metal cation</name>
        <dbReference type="ChEBI" id="CHEBI:60240"/>
    </ligand>
</feature>
<dbReference type="OrthoDB" id="1645589at2"/>
<dbReference type="Pfam" id="PF00834">
    <property type="entry name" value="Ribul_P_3_epim"/>
    <property type="match status" value="1"/>
</dbReference>
<evidence type="ECO:0000256" key="5">
    <source>
        <dbReference type="ARBA" id="ARBA00001954"/>
    </source>
</evidence>